<keyword evidence="2" id="KW-1185">Reference proteome</keyword>
<dbReference type="AlphaFoldDB" id="A0A0D9XPY7"/>
<sequence length="85" mass="9482">MPHKSPGENLVPFSDERRRRFASRGLAFLELFHSCGAQLALGRFSWVKSELLADGLFGGWADVRCRFVGATFRFGGMLATMSLRS</sequence>
<dbReference type="HOGENOM" id="CLU_2515898_0_0_1"/>
<evidence type="ECO:0000313" key="2">
    <source>
        <dbReference type="Proteomes" id="UP000032180"/>
    </source>
</evidence>
<accession>A0A0D9XPY7</accession>
<name>A0A0D9XPY7_9ORYZ</name>
<dbReference type="Gramene" id="LPERR11G05000.1">
    <property type="protein sequence ID" value="LPERR11G05000.1"/>
    <property type="gene ID" value="LPERR11G05000"/>
</dbReference>
<proteinExistence type="predicted"/>
<organism evidence="1 2">
    <name type="scientific">Leersia perrieri</name>
    <dbReference type="NCBI Taxonomy" id="77586"/>
    <lineage>
        <taxon>Eukaryota</taxon>
        <taxon>Viridiplantae</taxon>
        <taxon>Streptophyta</taxon>
        <taxon>Embryophyta</taxon>
        <taxon>Tracheophyta</taxon>
        <taxon>Spermatophyta</taxon>
        <taxon>Magnoliopsida</taxon>
        <taxon>Liliopsida</taxon>
        <taxon>Poales</taxon>
        <taxon>Poaceae</taxon>
        <taxon>BOP clade</taxon>
        <taxon>Oryzoideae</taxon>
        <taxon>Oryzeae</taxon>
        <taxon>Oryzinae</taxon>
        <taxon>Leersia</taxon>
    </lineage>
</organism>
<evidence type="ECO:0000313" key="1">
    <source>
        <dbReference type="EnsemblPlants" id="LPERR11G05000.1"/>
    </source>
</evidence>
<protein>
    <submittedName>
        <fullName evidence="1">Uncharacterized protein</fullName>
    </submittedName>
</protein>
<reference evidence="1" key="3">
    <citation type="submission" date="2015-04" db="UniProtKB">
        <authorList>
            <consortium name="EnsemblPlants"/>
        </authorList>
    </citation>
    <scope>IDENTIFICATION</scope>
</reference>
<reference evidence="2" key="2">
    <citation type="submission" date="2013-12" db="EMBL/GenBank/DDBJ databases">
        <authorList>
            <person name="Yu Y."/>
            <person name="Lee S."/>
            <person name="de Baynast K."/>
            <person name="Wissotski M."/>
            <person name="Liu L."/>
            <person name="Talag J."/>
            <person name="Goicoechea J."/>
            <person name="Angelova A."/>
            <person name="Jetty R."/>
            <person name="Kudrna D."/>
            <person name="Golser W."/>
            <person name="Rivera L."/>
            <person name="Zhang J."/>
            <person name="Wing R."/>
        </authorList>
    </citation>
    <scope>NUCLEOTIDE SEQUENCE</scope>
</reference>
<reference evidence="1 2" key="1">
    <citation type="submission" date="2012-08" db="EMBL/GenBank/DDBJ databases">
        <title>Oryza genome evolution.</title>
        <authorList>
            <person name="Wing R.A."/>
        </authorList>
    </citation>
    <scope>NUCLEOTIDE SEQUENCE</scope>
</reference>
<dbReference type="EnsemblPlants" id="LPERR11G05000.1">
    <property type="protein sequence ID" value="LPERR11G05000.1"/>
    <property type="gene ID" value="LPERR11G05000"/>
</dbReference>
<dbReference type="Proteomes" id="UP000032180">
    <property type="component" value="Chromosome 11"/>
</dbReference>